<keyword evidence="4" id="KW-0378">Hydrolase</keyword>
<gene>
    <name evidence="4" type="ORF">OV079_04775</name>
</gene>
<dbReference type="Proteomes" id="UP001150924">
    <property type="component" value="Unassembled WGS sequence"/>
</dbReference>
<name>A0A9X3ESW9_9BACT</name>
<evidence type="ECO:0000256" key="2">
    <source>
        <dbReference type="SAM" id="SignalP"/>
    </source>
</evidence>
<evidence type="ECO:0000313" key="4">
    <source>
        <dbReference type="EMBL" id="MCY1004893.1"/>
    </source>
</evidence>
<feature type="signal peptide" evidence="2">
    <location>
        <begin position="1"/>
        <end position="19"/>
    </location>
</feature>
<sequence length="673" mass="71852">MRATVALALLLAACGPSGAEAPAPAVTARTPTPKPAAEPTPTPAAAPERLTADAPRTTVTGNTFIAPAGWTLSVRGPTTVLTAPEGGSHVALIDVAADTADTAVAAALAAYDPALQLPLKARLVAPDLDGWTERHVFTYQTSPNTRRDLIAEARRGGQGWTVIVHDLAWEVLDKRRSETGRIVGRLLPRGQERESFAGKPARPLDPAAIAELRGFVARAREVTGVPGVAFGLLERGEVVFAGGVGVRELGKPAPVDADTRFMIASNTKQLTTLMLAKLVDAGKLAWDTPATTLLPTFALGDAETTRKVQIQHLICACTGMPRQDLEWLFETATPERAVAALATMQPTSEFGELYQYSNPMAAAAGFLGGHFQFPELELGAAYDRAMQTLVFDPLDMRATTFDPAKAKRGPLAREHARDLDGKQQLALPQLNHTVIPLRPTGGAWSTVNDLLKLVKMELAEGKLPGGATYIDKSALLARRAPQVRVDIDQSYGMGLVSADDHGVPLVHHGGMLFGFYSDVMWLPEQQVGAVILTNGDPGWLIVSAFRRKLLEQLFAGRPEAEAGLAVETQQYLEELAAERKSLTLPADPAAAAELAPRYHNAAIGQIAVTAGARTTFDFGEFAGEVGSRNYPDGTQAFVLALPGFTGAEFVVGPERTLILRDAQHEYTFTPSER</sequence>
<dbReference type="PANTHER" id="PTHR46825">
    <property type="entry name" value="D-ALANYL-D-ALANINE-CARBOXYPEPTIDASE/ENDOPEPTIDASE AMPH"/>
    <property type="match status" value="1"/>
</dbReference>
<feature type="compositionally biased region" description="Low complexity" evidence="1">
    <location>
        <begin position="17"/>
        <end position="31"/>
    </location>
</feature>
<protein>
    <submittedName>
        <fullName evidence="4">Serine hydrolase</fullName>
    </submittedName>
</protein>
<organism evidence="4 5">
    <name type="scientific">Nannocystis pusilla</name>
    <dbReference type="NCBI Taxonomy" id="889268"/>
    <lineage>
        <taxon>Bacteria</taxon>
        <taxon>Pseudomonadati</taxon>
        <taxon>Myxococcota</taxon>
        <taxon>Polyangia</taxon>
        <taxon>Nannocystales</taxon>
        <taxon>Nannocystaceae</taxon>
        <taxon>Nannocystis</taxon>
    </lineage>
</organism>
<dbReference type="PANTHER" id="PTHR46825:SF15">
    <property type="entry name" value="BETA-LACTAMASE-RELATED DOMAIN-CONTAINING PROTEIN"/>
    <property type="match status" value="1"/>
</dbReference>
<dbReference type="RefSeq" id="WP_267766502.1">
    <property type="nucleotide sequence ID" value="NZ_JAPNKE010000002.1"/>
</dbReference>
<dbReference type="SUPFAM" id="SSF56601">
    <property type="entry name" value="beta-lactamase/transpeptidase-like"/>
    <property type="match status" value="1"/>
</dbReference>
<dbReference type="InterPro" id="IPR050491">
    <property type="entry name" value="AmpC-like"/>
</dbReference>
<feature type="chain" id="PRO_5040822775" evidence="2">
    <location>
        <begin position="20"/>
        <end position="673"/>
    </location>
</feature>
<evidence type="ECO:0000313" key="5">
    <source>
        <dbReference type="Proteomes" id="UP001150924"/>
    </source>
</evidence>
<dbReference type="Gene3D" id="3.40.710.10">
    <property type="entry name" value="DD-peptidase/beta-lactamase superfamily"/>
    <property type="match status" value="1"/>
</dbReference>
<comment type="caution">
    <text evidence="4">The sequence shown here is derived from an EMBL/GenBank/DDBJ whole genome shotgun (WGS) entry which is preliminary data.</text>
</comment>
<accession>A0A9X3ESW9</accession>
<evidence type="ECO:0000259" key="3">
    <source>
        <dbReference type="Pfam" id="PF00144"/>
    </source>
</evidence>
<evidence type="ECO:0000256" key="1">
    <source>
        <dbReference type="SAM" id="MobiDB-lite"/>
    </source>
</evidence>
<dbReference type="EMBL" id="JAPNKE010000002">
    <property type="protein sequence ID" value="MCY1004893.1"/>
    <property type="molecule type" value="Genomic_DNA"/>
</dbReference>
<dbReference type="Pfam" id="PF00144">
    <property type="entry name" value="Beta-lactamase"/>
    <property type="match status" value="1"/>
</dbReference>
<feature type="region of interest" description="Disordered" evidence="1">
    <location>
        <begin position="17"/>
        <end position="54"/>
    </location>
</feature>
<dbReference type="InterPro" id="IPR001466">
    <property type="entry name" value="Beta-lactam-related"/>
</dbReference>
<feature type="domain" description="Beta-lactamase-related" evidence="3">
    <location>
        <begin position="216"/>
        <end position="538"/>
    </location>
</feature>
<keyword evidence="5" id="KW-1185">Reference proteome</keyword>
<proteinExistence type="predicted"/>
<dbReference type="GO" id="GO:0016787">
    <property type="term" value="F:hydrolase activity"/>
    <property type="evidence" value="ECO:0007669"/>
    <property type="project" value="UniProtKB-KW"/>
</dbReference>
<reference evidence="4" key="1">
    <citation type="submission" date="2022-11" db="EMBL/GenBank/DDBJ databases">
        <title>Minimal conservation of predation-associated metabolite biosynthetic gene clusters underscores biosynthetic potential of Myxococcota including descriptions for ten novel species: Archangium lansinium sp. nov., Myxococcus landrumus sp. nov., Nannocystis bai.</title>
        <authorList>
            <person name="Ahearne A."/>
            <person name="Stevens C."/>
            <person name="Phillips K."/>
        </authorList>
    </citation>
    <scope>NUCLEOTIDE SEQUENCE</scope>
    <source>
        <strain evidence="4">Na p29</strain>
    </source>
</reference>
<dbReference type="AlphaFoldDB" id="A0A9X3ESW9"/>
<keyword evidence="2" id="KW-0732">Signal</keyword>
<dbReference type="InterPro" id="IPR012338">
    <property type="entry name" value="Beta-lactam/transpept-like"/>
</dbReference>
<feature type="compositionally biased region" description="Pro residues" evidence="1">
    <location>
        <begin position="32"/>
        <end position="44"/>
    </location>
</feature>